<sequence length="421" mass="47296">MLNTLITELVEHIIRFLDDKHDLFSVRLVCRQLRQKSLGTFATTWFHTVESDLSPLSLHRLENIARHEQLRVFVQKLRIGNCGKAPQERPLGQGGHWTRTNSGCLDSSSPIAVALHHWLATRLIHCREFEVTDSCGQFPEMDGTDTSLSPTDAAQLLLAIWAGGCLPVRSFRIHLIRCGIMNSSQISLETLNSGPFRESLASHLQDLEFSWDLRQDAWFEAAFDLVTTAKHLKTLCLNWYISKAAQQFISRLCKAQNVPALTNLKLGALNVISQTTLSNMLFRFHGSLTSLHFFHVHLASGTWSAVFRHLRQDGFSHLECITASNCFEDPKRGRVLFCPLRGRPNMAQKCDGAFEFMAAGYLGKSRVQGVRYRGTGIGMQLALEALEETNYILYRNGPPSPGCPDEKPGREGLGNMVMNFI</sequence>
<reference evidence="1 2" key="1">
    <citation type="submission" date="2014-04" db="EMBL/GenBank/DDBJ databases">
        <authorList>
            <consortium name="DOE Joint Genome Institute"/>
            <person name="Kuo A."/>
            <person name="Martino E."/>
            <person name="Perotto S."/>
            <person name="Kohler A."/>
            <person name="Nagy L.G."/>
            <person name="Floudas D."/>
            <person name="Copeland A."/>
            <person name="Barry K.W."/>
            <person name="Cichocki N."/>
            <person name="Veneault-Fourrey C."/>
            <person name="LaButti K."/>
            <person name="Lindquist E.A."/>
            <person name="Lipzen A."/>
            <person name="Lundell T."/>
            <person name="Morin E."/>
            <person name="Murat C."/>
            <person name="Sun H."/>
            <person name="Tunlid A."/>
            <person name="Henrissat B."/>
            <person name="Grigoriev I.V."/>
            <person name="Hibbett D.S."/>
            <person name="Martin F."/>
            <person name="Nordberg H.P."/>
            <person name="Cantor M.N."/>
            <person name="Hua S.X."/>
        </authorList>
    </citation>
    <scope>NUCLEOTIDE SEQUENCE [LARGE SCALE GENOMIC DNA]</scope>
    <source>
        <strain evidence="1 2">Zn</strain>
    </source>
</reference>
<dbReference type="AlphaFoldDB" id="A0A0C3HLZ7"/>
<evidence type="ECO:0000313" key="1">
    <source>
        <dbReference type="EMBL" id="KIN03377.1"/>
    </source>
</evidence>
<dbReference type="OrthoDB" id="5279008at2759"/>
<name>A0A0C3HLZ7_OIDMZ</name>
<organism evidence="1 2">
    <name type="scientific">Oidiodendron maius (strain Zn)</name>
    <dbReference type="NCBI Taxonomy" id="913774"/>
    <lineage>
        <taxon>Eukaryota</taxon>
        <taxon>Fungi</taxon>
        <taxon>Dikarya</taxon>
        <taxon>Ascomycota</taxon>
        <taxon>Pezizomycotina</taxon>
        <taxon>Leotiomycetes</taxon>
        <taxon>Leotiomycetes incertae sedis</taxon>
        <taxon>Myxotrichaceae</taxon>
        <taxon>Oidiodendron</taxon>
    </lineage>
</organism>
<evidence type="ECO:0000313" key="2">
    <source>
        <dbReference type="Proteomes" id="UP000054321"/>
    </source>
</evidence>
<reference evidence="2" key="2">
    <citation type="submission" date="2015-01" db="EMBL/GenBank/DDBJ databases">
        <title>Evolutionary Origins and Diversification of the Mycorrhizal Mutualists.</title>
        <authorList>
            <consortium name="DOE Joint Genome Institute"/>
            <consortium name="Mycorrhizal Genomics Consortium"/>
            <person name="Kohler A."/>
            <person name="Kuo A."/>
            <person name="Nagy L.G."/>
            <person name="Floudas D."/>
            <person name="Copeland A."/>
            <person name="Barry K.W."/>
            <person name="Cichocki N."/>
            <person name="Veneault-Fourrey C."/>
            <person name="LaButti K."/>
            <person name="Lindquist E.A."/>
            <person name="Lipzen A."/>
            <person name="Lundell T."/>
            <person name="Morin E."/>
            <person name="Murat C."/>
            <person name="Riley R."/>
            <person name="Ohm R."/>
            <person name="Sun H."/>
            <person name="Tunlid A."/>
            <person name="Henrissat B."/>
            <person name="Grigoriev I.V."/>
            <person name="Hibbett D.S."/>
            <person name="Martin F."/>
        </authorList>
    </citation>
    <scope>NUCLEOTIDE SEQUENCE [LARGE SCALE GENOMIC DNA]</scope>
    <source>
        <strain evidence="2">Zn</strain>
    </source>
</reference>
<dbReference type="HOGENOM" id="CLU_043820_2_0_1"/>
<dbReference type="InParanoid" id="A0A0C3HLZ7"/>
<keyword evidence="2" id="KW-1185">Reference proteome</keyword>
<proteinExistence type="predicted"/>
<dbReference type="EMBL" id="KN832873">
    <property type="protein sequence ID" value="KIN03377.1"/>
    <property type="molecule type" value="Genomic_DNA"/>
</dbReference>
<dbReference type="STRING" id="913774.A0A0C3HLZ7"/>
<gene>
    <name evidence="1" type="ORF">OIDMADRAFT_177626</name>
</gene>
<dbReference type="CDD" id="cd09917">
    <property type="entry name" value="F-box_SF"/>
    <property type="match status" value="1"/>
</dbReference>
<dbReference type="Gene3D" id="1.20.1280.50">
    <property type="match status" value="1"/>
</dbReference>
<accession>A0A0C3HLZ7</accession>
<dbReference type="Proteomes" id="UP000054321">
    <property type="component" value="Unassembled WGS sequence"/>
</dbReference>
<evidence type="ECO:0008006" key="3">
    <source>
        <dbReference type="Google" id="ProtNLM"/>
    </source>
</evidence>
<protein>
    <recommendedName>
        <fullName evidence="3">F-box domain-containing protein</fullName>
    </recommendedName>
</protein>